<gene>
    <name evidence="1" type="ORF">H7B90_02745</name>
</gene>
<dbReference type="EMBL" id="JACJVR010000007">
    <property type="protein sequence ID" value="MBB6690309.1"/>
    <property type="molecule type" value="Genomic_DNA"/>
</dbReference>
<dbReference type="Proteomes" id="UP000553776">
    <property type="component" value="Unassembled WGS sequence"/>
</dbReference>
<dbReference type="RefSeq" id="WP_185134345.1">
    <property type="nucleotide sequence ID" value="NZ_BORM01000002.1"/>
</dbReference>
<dbReference type="PANTHER" id="PTHR34374">
    <property type="entry name" value="LARGE RIBOSOMAL RNA SUBUNIT ACCUMULATION PROTEIN YCED HOMOLOG 1, CHLOROPLASTIC"/>
    <property type="match status" value="1"/>
</dbReference>
<evidence type="ECO:0000313" key="1">
    <source>
        <dbReference type="EMBL" id="MBB6690309.1"/>
    </source>
</evidence>
<name>A0A841TRH0_9BACL</name>
<dbReference type="Pfam" id="PF02620">
    <property type="entry name" value="YceD"/>
    <property type="match status" value="1"/>
</dbReference>
<keyword evidence="2" id="KW-1185">Reference proteome</keyword>
<comment type="caution">
    <text evidence="1">The sequence shown here is derived from an EMBL/GenBank/DDBJ whole genome shotgun (WGS) entry which is preliminary data.</text>
</comment>
<protein>
    <submittedName>
        <fullName evidence="1">DUF177 domain-containing protein</fullName>
    </submittedName>
</protein>
<sequence>MLLNVQELAQRKEPVTLKDSFDAASALAGLPGVKPLSPLTAELTAVYADRAIDVTGTISCRVRLQCSRCLDPIEEQMNVPFEETFKVVSKETAEQGEQDDEDFVPIHGERLDLRPYVEEELVLHLPLAPLCREDCEGLCPECGQNRNERECGCSREKIDPRFASLKDFFDPK</sequence>
<dbReference type="AlphaFoldDB" id="A0A841TRH0"/>
<accession>A0A841TRH0</accession>
<evidence type="ECO:0000313" key="2">
    <source>
        <dbReference type="Proteomes" id="UP000553776"/>
    </source>
</evidence>
<organism evidence="1 2">
    <name type="scientific">Cohnella xylanilytica</name>
    <dbReference type="NCBI Taxonomy" id="557555"/>
    <lineage>
        <taxon>Bacteria</taxon>
        <taxon>Bacillati</taxon>
        <taxon>Bacillota</taxon>
        <taxon>Bacilli</taxon>
        <taxon>Bacillales</taxon>
        <taxon>Paenibacillaceae</taxon>
        <taxon>Cohnella</taxon>
    </lineage>
</organism>
<reference evidence="1 2" key="1">
    <citation type="submission" date="2020-08" db="EMBL/GenBank/DDBJ databases">
        <title>Cohnella phylogeny.</title>
        <authorList>
            <person name="Dunlap C."/>
        </authorList>
    </citation>
    <scope>NUCLEOTIDE SEQUENCE [LARGE SCALE GENOMIC DNA]</scope>
    <source>
        <strain evidence="1 2">DSM 25239</strain>
    </source>
</reference>
<dbReference type="InterPro" id="IPR003772">
    <property type="entry name" value="YceD"/>
</dbReference>
<proteinExistence type="predicted"/>
<dbReference type="PANTHER" id="PTHR34374:SF1">
    <property type="entry name" value="LARGE RIBOSOMAL RNA SUBUNIT ACCUMULATION PROTEIN YCED HOMOLOG 1, CHLOROPLASTIC"/>
    <property type="match status" value="1"/>
</dbReference>